<protein>
    <submittedName>
        <fullName evidence="2">Uncharacterized protein</fullName>
    </submittedName>
</protein>
<evidence type="ECO:0000256" key="1">
    <source>
        <dbReference type="SAM" id="Phobius"/>
    </source>
</evidence>
<keyword evidence="1" id="KW-0472">Membrane</keyword>
<evidence type="ECO:0000313" key="3">
    <source>
        <dbReference type="Proteomes" id="UP001354989"/>
    </source>
</evidence>
<organism evidence="2 3">
    <name type="scientific">Persicobacter psychrovividus</name>
    <dbReference type="NCBI Taxonomy" id="387638"/>
    <lineage>
        <taxon>Bacteria</taxon>
        <taxon>Pseudomonadati</taxon>
        <taxon>Bacteroidota</taxon>
        <taxon>Cytophagia</taxon>
        <taxon>Cytophagales</taxon>
        <taxon>Persicobacteraceae</taxon>
        <taxon>Persicobacter</taxon>
    </lineage>
</organism>
<evidence type="ECO:0000313" key="2">
    <source>
        <dbReference type="EMBL" id="BDC99532.1"/>
    </source>
</evidence>
<keyword evidence="1" id="KW-1133">Transmembrane helix</keyword>
<reference evidence="2 3" key="1">
    <citation type="submission" date="2021-12" db="EMBL/GenBank/DDBJ databases">
        <title>Genome sequencing of bacteria with rrn-lacking chromosome and rrn-plasmid.</title>
        <authorList>
            <person name="Anda M."/>
            <person name="Iwasaki W."/>
        </authorList>
    </citation>
    <scope>NUCLEOTIDE SEQUENCE [LARGE SCALE GENOMIC DNA]</scope>
    <source>
        <strain evidence="2 3">NBRC 101262</strain>
    </source>
</reference>
<keyword evidence="3" id="KW-1185">Reference proteome</keyword>
<proteinExistence type="predicted"/>
<sequence length="44" mass="5066">MNFWDQPDDTKPPIAGTWTNLYLITIGIFIFYVLLFTLLSSLVS</sequence>
<keyword evidence="1" id="KW-0812">Transmembrane</keyword>
<name>A0ABM7VF16_9BACT</name>
<feature type="transmembrane region" description="Helical" evidence="1">
    <location>
        <begin position="20"/>
        <end position="43"/>
    </location>
</feature>
<dbReference type="EMBL" id="AP025292">
    <property type="protein sequence ID" value="BDC99532.1"/>
    <property type="molecule type" value="Genomic_DNA"/>
</dbReference>
<accession>A0ABM7VF16</accession>
<dbReference type="Proteomes" id="UP001354989">
    <property type="component" value="Chromosome"/>
</dbReference>
<gene>
    <name evidence="2" type="ORF">PEPS_18130</name>
</gene>